<organism evidence="1 2">
    <name type="scientific">Trichonephila inaurata madagascariensis</name>
    <dbReference type="NCBI Taxonomy" id="2747483"/>
    <lineage>
        <taxon>Eukaryota</taxon>
        <taxon>Metazoa</taxon>
        <taxon>Ecdysozoa</taxon>
        <taxon>Arthropoda</taxon>
        <taxon>Chelicerata</taxon>
        <taxon>Arachnida</taxon>
        <taxon>Araneae</taxon>
        <taxon>Araneomorphae</taxon>
        <taxon>Entelegynae</taxon>
        <taxon>Araneoidea</taxon>
        <taxon>Nephilidae</taxon>
        <taxon>Trichonephila</taxon>
        <taxon>Trichonephila inaurata</taxon>
    </lineage>
</organism>
<sequence length="87" mass="10465">MNSERRNIFIRVTNTENNTSFDDISSYEKLIRVSTWMYRFLDNYGIKHPERAFGMLAFEELERAEILILKIVQKEAFTEIEDKRLTK</sequence>
<accession>A0A8X6XWD6</accession>
<dbReference type="Proteomes" id="UP000886998">
    <property type="component" value="Unassembled WGS sequence"/>
</dbReference>
<gene>
    <name evidence="1" type="ORF">TNIN_231241</name>
</gene>
<evidence type="ECO:0000313" key="1">
    <source>
        <dbReference type="EMBL" id="GFY60576.1"/>
    </source>
</evidence>
<proteinExistence type="predicted"/>
<dbReference type="AlphaFoldDB" id="A0A8X6XWD6"/>
<protein>
    <submittedName>
        <fullName evidence="1">Uncharacterized protein</fullName>
    </submittedName>
</protein>
<keyword evidence="2" id="KW-1185">Reference proteome</keyword>
<comment type="caution">
    <text evidence="1">The sequence shown here is derived from an EMBL/GenBank/DDBJ whole genome shotgun (WGS) entry which is preliminary data.</text>
</comment>
<evidence type="ECO:0000313" key="2">
    <source>
        <dbReference type="Proteomes" id="UP000886998"/>
    </source>
</evidence>
<dbReference type="EMBL" id="BMAV01013205">
    <property type="protein sequence ID" value="GFY60576.1"/>
    <property type="molecule type" value="Genomic_DNA"/>
</dbReference>
<reference evidence="1" key="1">
    <citation type="submission" date="2020-08" db="EMBL/GenBank/DDBJ databases">
        <title>Multicomponent nature underlies the extraordinary mechanical properties of spider dragline silk.</title>
        <authorList>
            <person name="Kono N."/>
            <person name="Nakamura H."/>
            <person name="Mori M."/>
            <person name="Yoshida Y."/>
            <person name="Ohtoshi R."/>
            <person name="Malay A.D."/>
            <person name="Moran D.A.P."/>
            <person name="Tomita M."/>
            <person name="Numata K."/>
            <person name="Arakawa K."/>
        </authorList>
    </citation>
    <scope>NUCLEOTIDE SEQUENCE</scope>
</reference>
<name>A0A8X6XWD6_9ARAC</name>